<evidence type="ECO:0000256" key="1">
    <source>
        <dbReference type="SAM" id="MobiDB-lite"/>
    </source>
</evidence>
<name>A0A5B7EL19_PORTR</name>
<feature type="region of interest" description="Disordered" evidence="1">
    <location>
        <begin position="83"/>
        <end position="122"/>
    </location>
</feature>
<dbReference type="AlphaFoldDB" id="A0A5B7EL19"/>
<protein>
    <submittedName>
        <fullName evidence="2">Uncharacterized protein</fullName>
    </submittedName>
</protein>
<accession>A0A5B7EL19</accession>
<proteinExistence type="predicted"/>
<gene>
    <name evidence="2" type="ORF">E2C01_027513</name>
</gene>
<keyword evidence="3" id="KW-1185">Reference proteome</keyword>
<sequence length="122" mass="13482">MPELPDVLLATLPETMLPIPVLEFCANTLTSPSASMLAESQAVSDGRGGMVFIPMTNLAAVDFDNFYIKKANRKTRYLMKNHKQYNQQTISTNKNEVPWEKASKNSSSLTASKNLRGRGSDT</sequence>
<dbReference type="EMBL" id="VSRR010002992">
    <property type="protein sequence ID" value="MPC34135.1"/>
    <property type="molecule type" value="Genomic_DNA"/>
</dbReference>
<dbReference type="Proteomes" id="UP000324222">
    <property type="component" value="Unassembled WGS sequence"/>
</dbReference>
<evidence type="ECO:0000313" key="2">
    <source>
        <dbReference type="EMBL" id="MPC34135.1"/>
    </source>
</evidence>
<comment type="caution">
    <text evidence="2">The sequence shown here is derived from an EMBL/GenBank/DDBJ whole genome shotgun (WGS) entry which is preliminary data.</text>
</comment>
<feature type="compositionally biased region" description="Polar residues" evidence="1">
    <location>
        <begin position="104"/>
        <end position="113"/>
    </location>
</feature>
<feature type="compositionally biased region" description="Polar residues" evidence="1">
    <location>
        <begin position="84"/>
        <end position="95"/>
    </location>
</feature>
<organism evidence="2 3">
    <name type="scientific">Portunus trituberculatus</name>
    <name type="common">Swimming crab</name>
    <name type="synonym">Neptunus trituberculatus</name>
    <dbReference type="NCBI Taxonomy" id="210409"/>
    <lineage>
        <taxon>Eukaryota</taxon>
        <taxon>Metazoa</taxon>
        <taxon>Ecdysozoa</taxon>
        <taxon>Arthropoda</taxon>
        <taxon>Crustacea</taxon>
        <taxon>Multicrustacea</taxon>
        <taxon>Malacostraca</taxon>
        <taxon>Eumalacostraca</taxon>
        <taxon>Eucarida</taxon>
        <taxon>Decapoda</taxon>
        <taxon>Pleocyemata</taxon>
        <taxon>Brachyura</taxon>
        <taxon>Eubrachyura</taxon>
        <taxon>Portunoidea</taxon>
        <taxon>Portunidae</taxon>
        <taxon>Portuninae</taxon>
        <taxon>Portunus</taxon>
    </lineage>
</organism>
<reference evidence="2 3" key="1">
    <citation type="submission" date="2019-05" db="EMBL/GenBank/DDBJ databases">
        <title>Another draft genome of Portunus trituberculatus and its Hox gene families provides insights of decapod evolution.</title>
        <authorList>
            <person name="Jeong J.-H."/>
            <person name="Song I."/>
            <person name="Kim S."/>
            <person name="Choi T."/>
            <person name="Kim D."/>
            <person name="Ryu S."/>
            <person name="Kim W."/>
        </authorList>
    </citation>
    <scope>NUCLEOTIDE SEQUENCE [LARGE SCALE GENOMIC DNA]</scope>
    <source>
        <tissue evidence="2">Muscle</tissue>
    </source>
</reference>
<evidence type="ECO:0000313" key="3">
    <source>
        <dbReference type="Proteomes" id="UP000324222"/>
    </source>
</evidence>